<keyword evidence="2" id="KW-1185">Reference proteome</keyword>
<sequence>MEAMREQARAIVRDIDEIKDLVCSGGAAWAVAGRLVRVKQAAARLSEYRAPKDRVLAGYRSDVHGELHQLHATIEEHGCGFVLMNRDELQLVMLAAENFVERTRRYLGLADRIEGHEDKSGNEFAGVYDLTQFLEEDDAA</sequence>
<protein>
    <recommendedName>
        <fullName evidence="3">DUF4254 domain-containing protein</fullName>
    </recommendedName>
</protein>
<evidence type="ECO:0008006" key="3">
    <source>
        <dbReference type="Google" id="ProtNLM"/>
    </source>
</evidence>
<dbReference type="RefSeq" id="WP_284153077.1">
    <property type="nucleotide sequence ID" value="NZ_AP025516.1"/>
</dbReference>
<evidence type="ECO:0000313" key="1">
    <source>
        <dbReference type="EMBL" id="BDD85963.1"/>
    </source>
</evidence>
<reference evidence="1 2" key="1">
    <citation type="submission" date="2022-01" db="EMBL/GenBank/DDBJ databases">
        <title>Desulfofustis limnae sp. nov., a novel mesophilic sulfate-reducing bacterium isolated from marsh soil.</title>
        <authorList>
            <person name="Watanabe M."/>
            <person name="Takahashi A."/>
            <person name="Kojima H."/>
            <person name="Fukui M."/>
        </authorList>
    </citation>
    <scope>NUCLEOTIDE SEQUENCE [LARGE SCALE GENOMIC DNA]</scope>
    <source>
        <strain evidence="1 2">PPLL</strain>
    </source>
</reference>
<accession>A0ABM7W4W5</accession>
<dbReference type="Proteomes" id="UP000830055">
    <property type="component" value="Chromosome"/>
</dbReference>
<proteinExistence type="predicted"/>
<organism evidence="1 2">
    <name type="scientific">Desulfofustis limnaeus</name>
    <dbReference type="NCBI Taxonomy" id="2740163"/>
    <lineage>
        <taxon>Bacteria</taxon>
        <taxon>Pseudomonadati</taxon>
        <taxon>Thermodesulfobacteriota</taxon>
        <taxon>Desulfobulbia</taxon>
        <taxon>Desulfobulbales</taxon>
        <taxon>Desulfocapsaceae</taxon>
        <taxon>Desulfofustis</taxon>
    </lineage>
</organism>
<gene>
    <name evidence="1" type="ORF">DPPLL_03280</name>
</gene>
<dbReference type="EMBL" id="AP025516">
    <property type="protein sequence ID" value="BDD85963.1"/>
    <property type="molecule type" value="Genomic_DNA"/>
</dbReference>
<evidence type="ECO:0000313" key="2">
    <source>
        <dbReference type="Proteomes" id="UP000830055"/>
    </source>
</evidence>
<name>A0ABM7W4W5_9BACT</name>